<evidence type="ECO:0000313" key="2">
    <source>
        <dbReference type="Proteomes" id="UP001356427"/>
    </source>
</evidence>
<keyword evidence="2" id="KW-1185">Reference proteome</keyword>
<evidence type="ECO:0000313" key="1">
    <source>
        <dbReference type="EMBL" id="KAK6322965.1"/>
    </source>
</evidence>
<dbReference type="AlphaFoldDB" id="A0AAN8M1K1"/>
<organism evidence="1 2">
    <name type="scientific">Coregonus suidteri</name>
    <dbReference type="NCBI Taxonomy" id="861788"/>
    <lineage>
        <taxon>Eukaryota</taxon>
        <taxon>Metazoa</taxon>
        <taxon>Chordata</taxon>
        <taxon>Craniata</taxon>
        <taxon>Vertebrata</taxon>
        <taxon>Euteleostomi</taxon>
        <taxon>Actinopterygii</taxon>
        <taxon>Neopterygii</taxon>
        <taxon>Teleostei</taxon>
        <taxon>Protacanthopterygii</taxon>
        <taxon>Salmoniformes</taxon>
        <taxon>Salmonidae</taxon>
        <taxon>Coregoninae</taxon>
        <taxon>Coregonus</taxon>
    </lineage>
</organism>
<reference evidence="1 2" key="1">
    <citation type="submission" date="2021-04" db="EMBL/GenBank/DDBJ databases">
        <authorList>
            <person name="De Guttry C."/>
            <person name="Zahm M."/>
            <person name="Klopp C."/>
            <person name="Cabau C."/>
            <person name="Louis A."/>
            <person name="Berthelot C."/>
            <person name="Parey E."/>
            <person name="Roest Crollius H."/>
            <person name="Montfort J."/>
            <person name="Robinson-Rechavi M."/>
            <person name="Bucao C."/>
            <person name="Bouchez O."/>
            <person name="Gislard M."/>
            <person name="Lluch J."/>
            <person name="Milhes M."/>
            <person name="Lampietro C."/>
            <person name="Lopez Roques C."/>
            <person name="Donnadieu C."/>
            <person name="Braasch I."/>
            <person name="Desvignes T."/>
            <person name="Postlethwait J."/>
            <person name="Bobe J."/>
            <person name="Wedekind C."/>
            <person name="Guiguen Y."/>
        </authorList>
    </citation>
    <scope>NUCLEOTIDE SEQUENCE [LARGE SCALE GENOMIC DNA]</scope>
    <source>
        <strain evidence="1">Cs_M1</strain>
        <tissue evidence="1">Blood</tissue>
    </source>
</reference>
<sequence length="72" mass="7910">MNTHKHARTQTHTSHYPGVFSLHGLVLVCDLSFIRSTVGSCRHSVSLVEHPSPAPGTSRDLQGPPDRVAVYY</sequence>
<proteinExistence type="predicted"/>
<gene>
    <name evidence="1" type="ORF">J4Q44_G00053040</name>
</gene>
<protein>
    <submittedName>
        <fullName evidence="1">Uncharacterized protein</fullName>
    </submittedName>
</protein>
<dbReference type="Proteomes" id="UP001356427">
    <property type="component" value="Unassembled WGS sequence"/>
</dbReference>
<name>A0AAN8M1K1_9TELE</name>
<comment type="caution">
    <text evidence="1">The sequence shown here is derived from an EMBL/GenBank/DDBJ whole genome shotgun (WGS) entry which is preliminary data.</text>
</comment>
<accession>A0AAN8M1K1</accession>
<dbReference type="EMBL" id="JAGTTL010000004">
    <property type="protein sequence ID" value="KAK6322965.1"/>
    <property type="molecule type" value="Genomic_DNA"/>
</dbReference>